<dbReference type="eggNOG" id="KOG0274">
    <property type="taxonomic scope" value="Eukaryota"/>
</dbReference>
<evidence type="ECO:0000256" key="5">
    <source>
        <dbReference type="ARBA" id="ARBA00022737"/>
    </source>
</evidence>
<dbReference type="InterPro" id="IPR036322">
    <property type="entry name" value="WD40_repeat_dom_sf"/>
</dbReference>
<dbReference type="PANTHER" id="PTHR45992:SF1">
    <property type="entry name" value="MYOSIN HEAVY CHAIN KINASE C"/>
    <property type="match status" value="1"/>
</dbReference>
<feature type="repeat" description="WD" evidence="9">
    <location>
        <begin position="627"/>
        <end position="666"/>
    </location>
</feature>
<proteinExistence type="inferred from homology"/>
<dbReference type="InterPro" id="IPR020472">
    <property type="entry name" value="WD40_PAC1"/>
</dbReference>
<evidence type="ECO:0000256" key="8">
    <source>
        <dbReference type="ARBA" id="ARBA00022840"/>
    </source>
</evidence>
<dbReference type="PANTHER" id="PTHR45992">
    <property type="entry name" value="EUKARYOTIC ELONGATION FACTOR 2 KINASE-RELATED"/>
    <property type="match status" value="1"/>
</dbReference>
<dbReference type="FunFam" id="3.20.200.10:FF:000002">
    <property type="entry name" value="Eukaryotic elongation factor 2 kinase"/>
    <property type="match status" value="1"/>
</dbReference>
<feature type="region of interest" description="Disordered" evidence="10">
    <location>
        <begin position="313"/>
        <end position="449"/>
    </location>
</feature>
<dbReference type="PRINTS" id="PR00320">
    <property type="entry name" value="GPROTEINBRPT"/>
</dbReference>
<evidence type="ECO:0000256" key="6">
    <source>
        <dbReference type="ARBA" id="ARBA00022741"/>
    </source>
</evidence>
<keyword evidence="13" id="KW-1185">Reference proteome</keyword>
<dbReference type="GO" id="GO:0005826">
    <property type="term" value="C:actomyosin contractile ring"/>
    <property type="evidence" value="ECO:0000318"/>
    <property type="project" value="GO_Central"/>
</dbReference>
<accession>F1A471</accession>
<dbReference type="STRING" id="5786.F1A471"/>
<dbReference type="AlphaFoldDB" id="F1A471"/>
<dbReference type="Gene3D" id="3.30.200.20">
    <property type="entry name" value="Phosphorylase Kinase, domain 1"/>
    <property type="match status" value="2"/>
</dbReference>
<protein>
    <submittedName>
        <fullName evidence="12">Myosin heavy chain kinase C</fullName>
    </submittedName>
</protein>
<keyword evidence="8" id="KW-0067">ATP-binding</keyword>
<feature type="repeat" description="WD" evidence="9">
    <location>
        <begin position="562"/>
        <end position="586"/>
    </location>
</feature>
<evidence type="ECO:0000313" key="12">
    <source>
        <dbReference type="EMBL" id="EGC29009.1"/>
    </source>
</evidence>
<feature type="compositionally biased region" description="Low complexity" evidence="10">
    <location>
        <begin position="371"/>
        <end position="381"/>
    </location>
</feature>
<dbReference type="Proteomes" id="UP000001064">
    <property type="component" value="Unassembled WGS sequence"/>
</dbReference>
<dbReference type="InterPro" id="IPR019775">
    <property type="entry name" value="WD40_repeat_CS"/>
</dbReference>
<keyword evidence="4" id="KW-0808">Transferase</keyword>
<comment type="similarity">
    <text evidence="1">Belongs to the protein kinase superfamily. Alpha-type protein kinase family. ALPK subfamily.</text>
</comment>
<dbReference type="SMART" id="SM00320">
    <property type="entry name" value="WD40"/>
    <property type="match status" value="7"/>
</dbReference>
<feature type="domain" description="Alpha-type protein kinase" evidence="11">
    <location>
        <begin position="40"/>
        <end position="243"/>
    </location>
</feature>
<dbReference type="GO" id="GO:0031037">
    <property type="term" value="P:myosin II filament disassembly"/>
    <property type="evidence" value="ECO:0000318"/>
    <property type="project" value="GO_Central"/>
</dbReference>
<dbReference type="CDD" id="cd16968">
    <property type="entry name" value="Alpha_kinase_MHCK_like"/>
    <property type="match status" value="1"/>
</dbReference>
<dbReference type="PROSITE" id="PS00678">
    <property type="entry name" value="WD_REPEATS_1"/>
    <property type="match status" value="3"/>
</dbReference>
<keyword evidence="5" id="KW-0677">Repeat</keyword>
<dbReference type="InterPro" id="IPR011009">
    <property type="entry name" value="Kinase-like_dom_sf"/>
</dbReference>
<evidence type="ECO:0000256" key="4">
    <source>
        <dbReference type="ARBA" id="ARBA00022679"/>
    </source>
</evidence>
<keyword evidence="2" id="KW-0723">Serine/threonine-protein kinase</keyword>
<dbReference type="GeneID" id="10506769"/>
<dbReference type="Pfam" id="PF02816">
    <property type="entry name" value="Alpha_kinase"/>
    <property type="match status" value="1"/>
</dbReference>
<keyword evidence="7 12" id="KW-0418">Kinase</keyword>
<organism evidence="12 13">
    <name type="scientific">Dictyostelium purpureum</name>
    <name type="common">Slime mold</name>
    <dbReference type="NCBI Taxonomy" id="5786"/>
    <lineage>
        <taxon>Eukaryota</taxon>
        <taxon>Amoebozoa</taxon>
        <taxon>Evosea</taxon>
        <taxon>Eumycetozoa</taxon>
        <taxon>Dictyostelia</taxon>
        <taxon>Dictyosteliales</taxon>
        <taxon>Dictyosteliaceae</taxon>
        <taxon>Dictyostelium</taxon>
    </lineage>
</organism>
<dbReference type="InterPro" id="IPR051852">
    <property type="entry name" value="Alpha-type_PK"/>
</dbReference>
<dbReference type="InParanoid" id="F1A471"/>
<dbReference type="PROSITE" id="PS50294">
    <property type="entry name" value="WD_REPEATS_REGION"/>
    <property type="match status" value="2"/>
</dbReference>
<dbReference type="InterPro" id="IPR015943">
    <property type="entry name" value="WD40/YVTN_repeat-like_dom_sf"/>
</dbReference>
<evidence type="ECO:0000256" key="2">
    <source>
        <dbReference type="ARBA" id="ARBA00022527"/>
    </source>
</evidence>
<dbReference type="InterPro" id="IPR004166">
    <property type="entry name" value="a-kinase_dom"/>
</dbReference>
<feature type="compositionally biased region" description="Low complexity" evidence="10">
    <location>
        <begin position="419"/>
        <end position="441"/>
    </location>
</feature>
<evidence type="ECO:0000256" key="10">
    <source>
        <dbReference type="SAM" id="MobiDB-lite"/>
    </source>
</evidence>
<reference evidence="13" key="1">
    <citation type="journal article" date="2011" name="Genome Biol.">
        <title>Comparative genomics of the social amoebae Dictyostelium discoideum and Dictyostelium purpureum.</title>
        <authorList>
            <consortium name="US DOE Joint Genome Institute (JGI-PGF)"/>
            <person name="Sucgang R."/>
            <person name="Kuo A."/>
            <person name="Tian X."/>
            <person name="Salerno W."/>
            <person name="Parikh A."/>
            <person name="Feasley C.L."/>
            <person name="Dalin E."/>
            <person name="Tu H."/>
            <person name="Huang E."/>
            <person name="Barry K."/>
            <person name="Lindquist E."/>
            <person name="Shapiro H."/>
            <person name="Bruce D."/>
            <person name="Schmutz J."/>
            <person name="Salamov A."/>
            <person name="Fey P."/>
            <person name="Gaudet P."/>
            <person name="Anjard C."/>
            <person name="Babu M.M."/>
            <person name="Basu S."/>
            <person name="Bushmanova Y."/>
            <person name="van der Wel H."/>
            <person name="Katoh-Kurasawa M."/>
            <person name="Dinh C."/>
            <person name="Coutinho P.M."/>
            <person name="Saito T."/>
            <person name="Elias M."/>
            <person name="Schaap P."/>
            <person name="Kay R.R."/>
            <person name="Henrissat B."/>
            <person name="Eichinger L."/>
            <person name="Rivero F."/>
            <person name="Putnam N.H."/>
            <person name="West C.M."/>
            <person name="Loomis W.F."/>
            <person name="Chisholm R.L."/>
            <person name="Shaulsky G."/>
            <person name="Strassmann J.E."/>
            <person name="Queller D.C."/>
            <person name="Kuspa A."/>
            <person name="Grigoriev I.V."/>
        </authorList>
    </citation>
    <scope>NUCLEOTIDE SEQUENCE [LARGE SCALE GENOMIC DNA]</scope>
    <source>
        <strain evidence="13">QSDP1</strain>
    </source>
</reference>
<feature type="repeat" description="WD" evidence="9">
    <location>
        <begin position="587"/>
        <end position="626"/>
    </location>
</feature>
<evidence type="ECO:0000313" key="13">
    <source>
        <dbReference type="Proteomes" id="UP000001064"/>
    </source>
</evidence>
<keyword evidence="6" id="KW-0547">Nucleotide-binding</keyword>
<dbReference type="VEuPathDB" id="AmoebaDB:DICPUDRAFT_51532"/>
<dbReference type="PROSITE" id="PS51158">
    <property type="entry name" value="ALPHA_KINASE"/>
    <property type="match status" value="1"/>
</dbReference>
<keyword evidence="3 9" id="KW-0853">WD repeat</keyword>
<evidence type="ECO:0000256" key="7">
    <source>
        <dbReference type="ARBA" id="ARBA00022777"/>
    </source>
</evidence>
<dbReference type="SUPFAM" id="SSF50978">
    <property type="entry name" value="WD40 repeat-like"/>
    <property type="match status" value="1"/>
</dbReference>
<feature type="repeat" description="WD" evidence="9">
    <location>
        <begin position="505"/>
        <end position="547"/>
    </location>
</feature>
<dbReference type="OrthoDB" id="301415at2759"/>
<evidence type="ECO:0000259" key="11">
    <source>
        <dbReference type="PROSITE" id="PS51158"/>
    </source>
</evidence>
<dbReference type="PROSITE" id="PS50082">
    <property type="entry name" value="WD_REPEATS_2"/>
    <property type="match status" value="4"/>
</dbReference>
<dbReference type="SMART" id="SM00811">
    <property type="entry name" value="Alpha_kinase"/>
    <property type="match status" value="1"/>
</dbReference>
<feature type="compositionally biased region" description="Polar residues" evidence="10">
    <location>
        <begin position="328"/>
        <end position="337"/>
    </location>
</feature>
<dbReference type="GO" id="GO:0006935">
    <property type="term" value="P:chemotaxis"/>
    <property type="evidence" value="ECO:0007669"/>
    <property type="project" value="EnsemblProtists"/>
</dbReference>
<dbReference type="SUPFAM" id="SSF56112">
    <property type="entry name" value="Protein kinase-like (PK-like)"/>
    <property type="match status" value="1"/>
</dbReference>
<dbReference type="RefSeq" id="XP_003294466.1">
    <property type="nucleotide sequence ID" value="XM_003294418.1"/>
</dbReference>
<dbReference type="FunCoup" id="F1A471">
    <property type="interactions" value="505"/>
</dbReference>
<sequence length="738" mass="81510">MEEKKTGAAAALALLNQKFPVADVIAGTKCERAIKWELTIGDDLTPKWTHSIVCVSIEKTPFAKGSCRTAHKLKDWSHPDQGLVGKFSTNKKTTRDSYFTDVLMQTFCAKWAEKFNEAKPPKPITFLPSYVYELIDHPPPYPVCGGEPFIEGDYKKHNNNSGYVSSDARNTPQSFSHFSYELSNHELLIVDIQGVNDFYTDPQIHTKNGEGFGEGNLGETGFHKFLQTHKCNPVCDFLKLKPINQSKKALLRGTLPVVQLMDFHDAIGLNGNNGSPQKNYDMNYFRNGGGAQQPISLDDEEKMLQEQLERIRAQQQKNKPAPPLVKQPSGNNLNKQSAAAAAGQPISPKPAIVKTPSQGNVNKPISPSKETTTTAVVAAATPGGSNVKVESSAPQPQPAHPAPAAVSVQVRNSPPPSQPISSGSSSSTTSSTSSVQSGSSPDEQVVPDRSAFEKWDLKTIRNHDTIRGLQSECITGDSSKLFSGSNDGQIGIWDCSGEIKHITNIKAHGKSVRSIIKRPNFESNILTAGADSYVKEWDINTQTVVKEIKESNEVNTIFIQDNLLYTGCNDKTVKVWDMRNYECVKTLSGHTRAIKSVCALGNLLFSGSNDQQIYVWNLQTGTILTNFQGHEGWVKTLYTHNNMLYSGSHDETIRVWDLKTTRCVNTIKCKDRVETLHVTNQGIFAGSGDYLQVFNHEKYENLASVNTRSSILCLWRNQNQLFTGSLASNLKVWTWDNM</sequence>
<feature type="compositionally biased region" description="Polar residues" evidence="10">
    <location>
        <begin position="355"/>
        <end position="370"/>
    </location>
</feature>
<name>F1A471_DICPU</name>
<dbReference type="CDD" id="cd00200">
    <property type="entry name" value="WD40"/>
    <property type="match status" value="1"/>
</dbReference>
<dbReference type="Pfam" id="PF00400">
    <property type="entry name" value="WD40"/>
    <property type="match status" value="4"/>
</dbReference>
<dbReference type="OMA" id="CERAIKW"/>
<dbReference type="GO" id="GO:0005524">
    <property type="term" value="F:ATP binding"/>
    <property type="evidence" value="ECO:0007669"/>
    <property type="project" value="UniProtKB-KW"/>
</dbReference>
<dbReference type="FunFam" id="2.130.10.10:FF:003363">
    <property type="entry name" value="Myosin heavy chain kinase C"/>
    <property type="match status" value="1"/>
</dbReference>
<dbReference type="InterPro" id="IPR001680">
    <property type="entry name" value="WD40_rpt"/>
</dbReference>
<evidence type="ECO:0000256" key="1">
    <source>
        <dbReference type="ARBA" id="ARBA00008651"/>
    </source>
</evidence>
<dbReference type="GO" id="GO:0016905">
    <property type="term" value="F:myosin heavy chain kinase activity"/>
    <property type="evidence" value="ECO:0000318"/>
    <property type="project" value="GO_Central"/>
</dbReference>
<dbReference type="Gene3D" id="2.130.10.10">
    <property type="entry name" value="YVTN repeat-like/Quinoprotein amine dehydrogenase"/>
    <property type="match status" value="1"/>
</dbReference>
<dbReference type="GO" id="GO:0000281">
    <property type="term" value="P:mitotic cytokinesis"/>
    <property type="evidence" value="ECO:0007669"/>
    <property type="project" value="EnsemblProtists"/>
</dbReference>
<dbReference type="EMBL" id="GL871501">
    <property type="protein sequence ID" value="EGC29009.1"/>
    <property type="molecule type" value="Genomic_DNA"/>
</dbReference>
<evidence type="ECO:0000256" key="3">
    <source>
        <dbReference type="ARBA" id="ARBA00022574"/>
    </source>
</evidence>
<evidence type="ECO:0000256" key="9">
    <source>
        <dbReference type="PROSITE-ProRule" id="PRU00221"/>
    </source>
</evidence>
<dbReference type="Gene3D" id="3.20.200.10">
    <property type="entry name" value="MHCK/EF2 kinase"/>
    <property type="match status" value="1"/>
</dbReference>
<gene>
    <name evidence="12" type="ORF">DICPUDRAFT_51532</name>
</gene>
<dbReference type="KEGG" id="dpp:DICPUDRAFT_51532"/>